<keyword evidence="2" id="KW-0378">Hydrolase</keyword>
<dbReference type="OrthoDB" id="6516312at2759"/>
<evidence type="ECO:0000313" key="3">
    <source>
        <dbReference type="EnsemblMetazoa" id="KAF7489297.1"/>
    </source>
</evidence>
<feature type="compositionally biased region" description="Low complexity" evidence="1">
    <location>
        <begin position="1274"/>
        <end position="1297"/>
    </location>
</feature>
<dbReference type="EnsemblMetazoa" id="SSS_1504s_mrna">
    <property type="protein sequence ID" value="KAF7489297.1"/>
    <property type="gene ID" value="SSS_1504"/>
</dbReference>
<feature type="region of interest" description="Disordered" evidence="1">
    <location>
        <begin position="1084"/>
        <end position="1105"/>
    </location>
</feature>
<name>A0A834V9F0_SARSC</name>
<keyword evidence="2" id="KW-0067">ATP-binding</keyword>
<reference evidence="4" key="1">
    <citation type="journal article" date="2020" name="PLoS Negl. Trop. Dis.">
        <title>High-quality nuclear genome for Sarcoptes scabiei-A critical resource for a neglected parasite.</title>
        <authorList>
            <person name="Korhonen P.K."/>
            <person name="Gasser R.B."/>
            <person name="Ma G."/>
            <person name="Wang T."/>
            <person name="Stroehlein A.J."/>
            <person name="Young N.D."/>
            <person name="Ang C.S."/>
            <person name="Fernando D.D."/>
            <person name="Lu H.C."/>
            <person name="Taylor S."/>
            <person name="Reynolds S.L."/>
            <person name="Mofiz E."/>
            <person name="Najaraj S.H."/>
            <person name="Gowda H."/>
            <person name="Madugundu A."/>
            <person name="Renuse S."/>
            <person name="Holt D."/>
            <person name="Pandey A."/>
            <person name="Papenfuss A.T."/>
            <person name="Fischer K."/>
        </authorList>
    </citation>
    <scope>NUCLEOTIDE SEQUENCE [LARGE SCALE GENOMIC DNA]</scope>
</reference>
<feature type="region of interest" description="Disordered" evidence="1">
    <location>
        <begin position="1459"/>
        <end position="1498"/>
    </location>
</feature>
<dbReference type="GO" id="GO:0004386">
    <property type="term" value="F:helicase activity"/>
    <property type="evidence" value="ECO:0007669"/>
    <property type="project" value="UniProtKB-KW"/>
</dbReference>
<proteinExistence type="predicted"/>
<feature type="compositionally biased region" description="Polar residues" evidence="1">
    <location>
        <begin position="1459"/>
        <end position="1479"/>
    </location>
</feature>
<gene>
    <name evidence="2" type="ORF">SSS_1504</name>
</gene>
<dbReference type="EMBL" id="WVUK01000065">
    <property type="protein sequence ID" value="KAF7489297.1"/>
    <property type="molecule type" value="Genomic_DNA"/>
</dbReference>
<keyword evidence="2" id="KW-0347">Helicase</keyword>
<feature type="region of interest" description="Disordered" evidence="1">
    <location>
        <begin position="1176"/>
        <end position="1199"/>
    </location>
</feature>
<accession>A0A834V9F0</accession>
<feature type="region of interest" description="Disordered" evidence="1">
    <location>
        <begin position="237"/>
        <end position="257"/>
    </location>
</feature>
<reference evidence="2" key="2">
    <citation type="submission" date="2020-01" db="EMBL/GenBank/DDBJ databases">
        <authorList>
            <person name="Korhonen P.K.K."/>
            <person name="Guangxu M.G."/>
            <person name="Wang T.W."/>
            <person name="Stroehlein A.J.S."/>
            <person name="Young N.D."/>
            <person name="Ang C.-S.A."/>
            <person name="Fernando D.W.F."/>
            <person name="Lu H.L."/>
            <person name="Taylor S.T."/>
            <person name="Ehtesham M.E.M."/>
            <person name="Najaraj S.H.N."/>
            <person name="Harsha G.H.G."/>
            <person name="Madugundu A.M."/>
            <person name="Renuse S.R."/>
            <person name="Holt D.H."/>
            <person name="Pandey A.P."/>
            <person name="Papenfuss A.P."/>
            <person name="Gasser R.B.G."/>
            <person name="Fischer K.F."/>
        </authorList>
    </citation>
    <scope>NUCLEOTIDE SEQUENCE</scope>
    <source>
        <strain evidence="2">SSS_KF_BRIS2020</strain>
    </source>
</reference>
<evidence type="ECO:0000256" key="1">
    <source>
        <dbReference type="SAM" id="MobiDB-lite"/>
    </source>
</evidence>
<keyword evidence="4" id="KW-1185">Reference proteome</keyword>
<feature type="compositionally biased region" description="Low complexity" evidence="1">
    <location>
        <begin position="1090"/>
        <end position="1100"/>
    </location>
</feature>
<evidence type="ECO:0000313" key="2">
    <source>
        <dbReference type="EMBL" id="KAF7489297.1"/>
    </source>
</evidence>
<sequence length="1527" mass="163442">MSISLSETMPIWAPPTPPQDENDFYVDYSLGCLYDRNVMTESQLPPVYVPKDHNKRLKIDHSGRKQSSVSSNTSIRRDDVLNLPKSLFDRATSMINRLRLEIIINKLKLWPGSQNIISSINRVLNSNHLNSIPPRNYLSSKHHNLNPNMFPRWNPNENYSLFISLYVYQGLPFNLSAIFPGHIVNWDFVSDQINAANFFKRSAKLCRIYFDSLFTMKEDQYLENLQKINSNLNKSLKSAKKSKNNQGVMLPNQQDQPSVSASMNNIPYNVLPHQTNPSMANDLQALHHILNPVIPPVKNLPNSNVQLSVNHLLKTAKLIQNIEADNNRHFTSEMIKRFAIIKQIVIQKTQTSNSFPKLQKKYDWAPILNEYQIDYNSPMSLSEIASRRLERHRQIRGQQIQLALKGQQQQQQQLQQQQQVQQSQPQQLQQQSTHGSNIDFSNAKILSQPYKNLLIASTTTNASATPAQIYQTSAQNLNLGDVCEIKIPIPVNQGTQPQQILINKNSGNCGIVTSQQQLQQLFASKIFARITHDIQESNMLQTQQQQQSQQSNSNVLPASVKLIATSSPNALNNLCHHVSLSQAQSLGLIGQGVTTFAQTNSTPQSSTTTTTNETVSSAIVQNHPKQSSQQAATLQESDQQSLIITQQQASGTNQSPKPIPVNVSIPAAAALNQQQQQSQQMTHKLFAISNANSNASLNSAVATPQSAQKPPIKSILLKQRNSLMQNQSLQASNIQIGSPTHSLQMQQLRNPSNNTATRYQLVATGANLPQTIISGAALPSKIASANSSTTTMNVPNVQTLIGTQSCALLTPTSGQAVTTISGKSVGQNTLPLIARSIRRSQVQIPASNSVLASSNANQCSQQVLIHQHQPVVSSSSVTDQVSSPQQQQQSISLSGGIIKAMPITASNTQQPSSNIRSQIQQCQTAGSFNLSPSIQQAGGKIQTQSPIMIGNQLRFLQKSKTNPTPNVASQSTTTVTSGPKIVLQHATGTLINNDQQTATRATNIIAPILQVSNAGSNPQPIKPGTFHFVSSPSASSNTVSNSGQTTLLQQPMTTNKSASLQAVSLAHGGHGPLKGNIIVQQAQSGSGIPGSTTSQTASSGGNVGTTTATQSTNFILTQRHIPGSIKTNSSGQHFIAVSSHDSAANATTIKLLPTSTGTIAFQQQVTTNQPQQIQLQHSTQQQQSQQIKQQQPRQLPTSTVSKGHIFISGHGASLLSPSGSNAVPSVAITAPTTILHQVVNSQTSSGSTPHPGPNSTLTFAIRAANHGQTISAGSNSQQTPSSSTSSSSSSPSPQSNTIHLNALTLKGSVPSSSIATSIHPQSTVTTSVQSQKSALMAALSSSVSSSSTGDQPSATITATPNTALLRQLSASSPNVSTKTIPIVLMQSPQNPNSLIGQTCSGSVSLINIGTASNSGSNNQIISNQPIRSIVSNKITTATQTSGANIGSILSAAAAKASSGTTESQYSQTTNNKVTTNSSGSNNITAKASTTASSNASNETISPLVEALRSTIKSASPIIKQSETKDDN</sequence>
<keyword evidence="2" id="KW-0547">Nucleotide-binding</keyword>
<feature type="region of interest" description="Disordered" evidence="1">
    <location>
        <begin position="1270"/>
        <end position="1297"/>
    </location>
</feature>
<feature type="compositionally biased region" description="Low complexity" evidence="1">
    <location>
        <begin position="1176"/>
        <end position="1195"/>
    </location>
</feature>
<feature type="compositionally biased region" description="Low complexity" evidence="1">
    <location>
        <begin position="1480"/>
        <end position="1498"/>
    </location>
</feature>
<reference evidence="3" key="3">
    <citation type="submission" date="2022-06" db="UniProtKB">
        <authorList>
            <consortium name="EnsemblMetazoa"/>
        </authorList>
    </citation>
    <scope>IDENTIFICATION</scope>
</reference>
<dbReference type="Proteomes" id="UP000070412">
    <property type="component" value="Unassembled WGS sequence"/>
</dbReference>
<organism evidence="2">
    <name type="scientific">Sarcoptes scabiei</name>
    <name type="common">Itch mite</name>
    <name type="synonym">Acarus scabiei</name>
    <dbReference type="NCBI Taxonomy" id="52283"/>
    <lineage>
        <taxon>Eukaryota</taxon>
        <taxon>Metazoa</taxon>
        <taxon>Ecdysozoa</taxon>
        <taxon>Arthropoda</taxon>
        <taxon>Chelicerata</taxon>
        <taxon>Arachnida</taxon>
        <taxon>Acari</taxon>
        <taxon>Acariformes</taxon>
        <taxon>Sarcoptiformes</taxon>
        <taxon>Astigmata</taxon>
        <taxon>Psoroptidia</taxon>
        <taxon>Sarcoptoidea</taxon>
        <taxon>Sarcoptidae</taxon>
        <taxon>Sarcoptinae</taxon>
        <taxon>Sarcoptes</taxon>
    </lineage>
</organism>
<evidence type="ECO:0000313" key="4">
    <source>
        <dbReference type="Proteomes" id="UP000070412"/>
    </source>
</evidence>
<protein>
    <submittedName>
        <fullName evidence="2">Helicase domino</fullName>
    </submittedName>
</protein>